<sequence length="169" mass="19073">MELLILMVALALWILQKVLSSSNKEEANRRKKRRPPAPAPWRDPWGERTDSLPFPDLFGEHADGDSARSTSPSAAGPVKENIQRIAKKIEEAKEQVKDVQAAVSEAEKPEKTLKKVQPPIPDLKGRKKSFRLEKGLFTKDSLVRGILLHEILGPPPSRRYFQGVHRRNS</sequence>
<evidence type="ECO:0000313" key="2">
    <source>
        <dbReference type="EMBL" id="SFF67980.1"/>
    </source>
</evidence>
<dbReference type="EMBL" id="FOOK01000002">
    <property type="protein sequence ID" value="SFF67980.1"/>
    <property type="molecule type" value="Genomic_DNA"/>
</dbReference>
<dbReference type="OrthoDB" id="2967741at2"/>
<organism evidence="2 3">
    <name type="scientific">Planifilum fulgidum</name>
    <dbReference type="NCBI Taxonomy" id="201973"/>
    <lineage>
        <taxon>Bacteria</taxon>
        <taxon>Bacillati</taxon>
        <taxon>Bacillota</taxon>
        <taxon>Bacilli</taxon>
        <taxon>Bacillales</taxon>
        <taxon>Thermoactinomycetaceae</taxon>
        <taxon>Planifilum</taxon>
    </lineage>
</organism>
<gene>
    <name evidence="2" type="ORF">SAMN04488025_102150</name>
</gene>
<dbReference type="STRING" id="201973.SAMN04488025_102150"/>
<accession>A0A1I2KP03</accession>
<evidence type="ECO:0000256" key="1">
    <source>
        <dbReference type="SAM" id="MobiDB-lite"/>
    </source>
</evidence>
<feature type="region of interest" description="Disordered" evidence="1">
    <location>
        <begin position="100"/>
        <end position="120"/>
    </location>
</feature>
<evidence type="ECO:0000313" key="3">
    <source>
        <dbReference type="Proteomes" id="UP000198661"/>
    </source>
</evidence>
<dbReference type="Proteomes" id="UP000198661">
    <property type="component" value="Unassembled WGS sequence"/>
</dbReference>
<protein>
    <submittedName>
        <fullName evidence="2">Uncharacterized protein</fullName>
    </submittedName>
</protein>
<dbReference type="RefSeq" id="WP_143085198.1">
    <property type="nucleotide sequence ID" value="NZ_FOOK01000002.1"/>
</dbReference>
<proteinExistence type="predicted"/>
<feature type="region of interest" description="Disordered" evidence="1">
    <location>
        <begin position="23"/>
        <end position="80"/>
    </location>
</feature>
<dbReference type="AlphaFoldDB" id="A0A1I2KP03"/>
<name>A0A1I2KP03_9BACL</name>
<reference evidence="2 3" key="1">
    <citation type="submission" date="2016-10" db="EMBL/GenBank/DDBJ databases">
        <authorList>
            <person name="de Groot N.N."/>
        </authorList>
    </citation>
    <scope>NUCLEOTIDE SEQUENCE [LARGE SCALE GENOMIC DNA]</scope>
    <source>
        <strain evidence="2 3">DSM 44945</strain>
    </source>
</reference>
<keyword evidence="3" id="KW-1185">Reference proteome</keyword>